<accession>A0ABP9D0X3</accession>
<proteinExistence type="predicted"/>
<name>A0ABP9D0X3_9ACTN</name>
<keyword evidence="2" id="KW-1185">Reference proteome</keyword>
<protein>
    <recommendedName>
        <fullName evidence="3">Aminoglycoside phosphotransferase</fullName>
    </recommendedName>
</protein>
<evidence type="ECO:0008006" key="3">
    <source>
        <dbReference type="Google" id="ProtNLM"/>
    </source>
</evidence>
<sequence length="96" mass="10330">MTVACATPERRPTAAEILDTPLPRLLAEFGVELHDSSVTDSGFFGAFVERRDGARVLAMPTGRTAFERDTMARMLLAEALGLEAPPVPMELAVSRG</sequence>
<organism evidence="1 2">
    <name type="scientific">Streptomyces ziwulingensis</name>
    <dbReference type="NCBI Taxonomy" id="1045501"/>
    <lineage>
        <taxon>Bacteria</taxon>
        <taxon>Bacillati</taxon>
        <taxon>Actinomycetota</taxon>
        <taxon>Actinomycetes</taxon>
        <taxon>Kitasatosporales</taxon>
        <taxon>Streptomycetaceae</taxon>
        <taxon>Streptomyces</taxon>
    </lineage>
</organism>
<evidence type="ECO:0000313" key="1">
    <source>
        <dbReference type="EMBL" id="GAA4824017.1"/>
    </source>
</evidence>
<dbReference type="EMBL" id="BAABIG010000089">
    <property type="protein sequence ID" value="GAA4824017.1"/>
    <property type="molecule type" value="Genomic_DNA"/>
</dbReference>
<dbReference type="RefSeq" id="WP_345624470.1">
    <property type="nucleotide sequence ID" value="NZ_BAABIG010000089.1"/>
</dbReference>
<gene>
    <name evidence="1" type="ORF">GCM10023220_67200</name>
</gene>
<reference evidence="2" key="1">
    <citation type="journal article" date="2019" name="Int. J. Syst. Evol. Microbiol.">
        <title>The Global Catalogue of Microorganisms (GCM) 10K type strain sequencing project: providing services to taxonomists for standard genome sequencing and annotation.</title>
        <authorList>
            <consortium name="The Broad Institute Genomics Platform"/>
            <consortium name="The Broad Institute Genome Sequencing Center for Infectious Disease"/>
            <person name="Wu L."/>
            <person name="Ma J."/>
        </authorList>
    </citation>
    <scope>NUCLEOTIDE SEQUENCE [LARGE SCALE GENOMIC DNA]</scope>
    <source>
        <strain evidence="2">JCM 18081</strain>
    </source>
</reference>
<evidence type="ECO:0000313" key="2">
    <source>
        <dbReference type="Proteomes" id="UP001501265"/>
    </source>
</evidence>
<comment type="caution">
    <text evidence="1">The sequence shown here is derived from an EMBL/GenBank/DDBJ whole genome shotgun (WGS) entry which is preliminary data.</text>
</comment>
<dbReference type="Proteomes" id="UP001501265">
    <property type="component" value="Unassembled WGS sequence"/>
</dbReference>